<evidence type="ECO:0000313" key="3">
    <source>
        <dbReference type="Proteomes" id="UP001059597"/>
    </source>
</evidence>
<gene>
    <name evidence="2" type="ORF">HEK616_33160</name>
</gene>
<dbReference type="EMBL" id="AP026073">
    <property type="protein sequence ID" value="BDM69829.1"/>
    <property type="molecule type" value="Genomic_DNA"/>
</dbReference>
<evidence type="ECO:0000313" key="2">
    <source>
        <dbReference type="EMBL" id="BDM69829.1"/>
    </source>
</evidence>
<organism evidence="2 3">
    <name type="scientific">Streptomyces nigrescens</name>
    <dbReference type="NCBI Taxonomy" id="1920"/>
    <lineage>
        <taxon>Bacteria</taxon>
        <taxon>Bacillati</taxon>
        <taxon>Actinomycetota</taxon>
        <taxon>Actinomycetes</taxon>
        <taxon>Kitasatosporales</taxon>
        <taxon>Streptomycetaceae</taxon>
        <taxon>Streptomyces</taxon>
    </lineage>
</organism>
<protein>
    <submittedName>
        <fullName evidence="2">Uncharacterized protein</fullName>
    </submittedName>
</protein>
<proteinExistence type="predicted"/>
<evidence type="ECO:0000256" key="1">
    <source>
        <dbReference type="SAM" id="MobiDB-lite"/>
    </source>
</evidence>
<name>A0ABN6QZN7_STRNI</name>
<accession>A0ABN6QZN7</accession>
<feature type="region of interest" description="Disordered" evidence="1">
    <location>
        <begin position="1"/>
        <end position="64"/>
    </location>
</feature>
<dbReference type="Proteomes" id="UP001059597">
    <property type="component" value="Chromosome"/>
</dbReference>
<reference evidence="2" key="1">
    <citation type="submission" date="2022-06" db="EMBL/GenBank/DDBJ databases">
        <title>Complete genome sequence of Streptomyces nigrescens HEK616.</title>
        <authorList>
            <person name="Asamizu S."/>
            <person name="Onaka H."/>
        </authorList>
    </citation>
    <scope>NUCLEOTIDE SEQUENCE</scope>
    <source>
        <strain evidence="2">HEK616</strain>
    </source>
</reference>
<keyword evidence="3" id="KW-1185">Reference proteome</keyword>
<sequence length="128" mass="13442">MAPGRPPVADRALHPDRDPRHPRKPPLHGDGLVMTAETSRIGTQRVLPRHSRTLPAGTDHPGHADHAAVARVSKVARLEAAGALGPGPVREALLPLPREVLTPQAYVGRNAARRTSAALGPVGLIGSM</sequence>